<dbReference type="Gene3D" id="3.60.60.10">
    <property type="entry name" value="Penicillin V Acylase, Chain A"/>
    <property type="match status" value="1"/>
</dbReference>
<dbReference type="PANTHER" id="PTHR34180">
    <property type="entry name" value="PEPTIDASE C45"/>
    <property type="match status" value="1"/>
</dbReference>
<proteinExistence type="predicted"/>
<dbReference type="InterPro" id="IPR047794">
    <property type="entry name" value="C45_proenzyme-like"/>
</dbReference>
<dbReference type="KEGG" id="mmag:MMAD_01180"/>
<keyword evidence="3" id="KW-1185">Reference proteome</keyword>
<dbReference type="InterPro" id="IPR005079">
    <property type="entry name" value="Peptidase_C45_hydrolase"/>
</dbReference>
<name>A0A7I7XA86_9MYCO</name>
<dbReference type="RefSeq" id="WP_246240143.1">
    <property type="nucleotide sequence ID" value="NZ_AP022610.1"/>
</dbReference>
<sequence length="372" mass="38841">MTVRTFRSTVTAPVERGVELGRTFATQIATTVQAYQRLFDAAAGGPVDLEGLGELALVQIAEIAPALAEEIHGIAEGSNLPVTAIAAVNARTEILAHVGTLGPNECSTVVWLGPAAPIAVQAWDWYADLADSWFVWEIPHADGHVTTTLTEFGIVGKIGVNTRGLGVLFNILHHAADGHGIGAPVHVLARAVLDDAADLNQALLRLSTARASASTSLTLIATAGDESAAVSVECHPGGIGYAMPDADGLLLHTNHFLSSPAAHHDTELRTGPDTVLRYDMLRRRLSGRFDLSIDAIVEAMKSHLLGGGGLCCHADAALPAAARFQTLATVALDVTAGTMTVHDGGPCTFPRKTSPTGRFPCSTSNASTTWTS</sequence>
<feature type="domain" description="Peptidase C45 hydrolase" evidence="1">
    <location>
        <begin position="113"/>
        <end position="341"/>
    </location>
</feature>
<dbReference type="AlphaFoldDB" id="A0A7I7XA86"/>
<evidence type="ECO:0000313" key="2">
    <source>
        <dbReference type="EMBL" id="BBZ25823.1"/>
    </source>
</evidence>
<dbReference type="InterPro" id="IPR047801">
    <property type="entry name" value="Peptidase_C45"/>
</dbReference>
<dbReference type="Pfam" id="PF03417">
    <property type="entry name" value="AAT"/>
    <property type="match status" value="1"/>
</dbReference>
<evidence type="ECO:0000259" key="1">
    <source>
        <dbReference type="Pfam" id="PF03417"/>
    </source>
</evidence>
<dbReference type="EMBL" id="AP022610">
    <property type="protein sequence ID" value="BBZ25823.1"/>
    <property type="molecule type" value="Genomic_DNA"/>
</dbReference>
<dbReference type="Proteomes" id="UP000466517">
    <property type="component" value="Chromosome"/>
</dbReference>
<accession>A0A7I7XA86</accession>
<dbReference type="PANTHER" id="PTHR34180:SF1">
    <property type="entry name" value="BETA-ALANYL-DOPAMINE_CARCININE HYDROLASE"/>
    <property type="match status" value="1"/>
</dbReference>
<reference evidence="2 3" key="1">
    <citation type="journal article" date="2019" name="Emerg. Microbes Infect.">
        <title>Comprehensive subspecies identification of 175 nontuberculous mycobacteria species based on 7547 genomic profiles.</title>
        <authorList>
            <person name="Matsumoto Y."/>
            <person name="Kinjo T."/>
            <person name="Motooka D."/>
            <person name="Nabeya D."/>
            <person name="Jung N."/>
            <person name="Uechi K."/>
            <person name="Horii T."/>
            <person name="Iida T."/>
            <person name="Fujita J."/>
            <person name="Nakamura S."/>
        </authorList>
    </citation>
    <scope>NUCLEOTIDE SEQUENCE [LARGE SCALE GENOMIC DNA]</scope>
    <source>
        <strain evidence="2 3">JCM 13574</strain>
    </source>
</reference>
<organism evidence="2 3">
    <name type="scientific">Mycolicibacterium madagascariense</name>
    <dbReference type="NCBI Taxonomy" id="212765"/>
    <lineage>
        <taxon>Bacteria</taxon>
        <taxon>Bacillati</taxon>
        <taxon>Actinomycetota</taxon>
        <taxon>Actinomycetes</taxon>
        <taxon>Mycobacteriales</taxon>
        <taxon>Mycobacteriaceae</taxon>
        <taxon>Mycolicibacterium</taxon>
    </lineage>
</organism>
<gene>
    <name evidence="2" type="ORF">MMAD_01180</name>
</gene>
<dbReference type="NCBIfam" id="NF040521">
    <property type="entry name" value="C45_proenzyme"/>
    <property type="match status" value="1"/>
</dbReference>
<dbReference type="Gene3D" id="1.10.10.2120">
    <property type="match status" value="1"/>
</dbReference>
<protein>
    <recommendedName>
        <fullName evidence="1">Peptidase C45 hydrolase domain-containing protein</fullName>
    </recommendedName>
</protein>
<evidence type="ECO:0000313" key="3">
    <source>
        <dbReference type="Proteomes" id="UP000466517"/>
    </source>
</evidence>